<name>D5GLP5_TUBMM</name>
<dbReference type="Pfam" id="PF12511">
    <property type="entry name" value="DUF3716"/>
    <property type="match status" value="1"/>
</dbReference>
<dbReference type="Proteomes" id="UP000006911">
    <property type="component" value="Unassembled WGS sequence"/>
</dbReference>
<dbReference type="KEGG" id="tml:GSTUM_00010300001"/>
<feature type="region of interest" description="Disordered" evidence="1">
    <location>
        <begin position="132"/>
        <end position="166"/>
    </location>
</feature>
<dbReference type="RefSeq" id="XP_002841247.1">
    <property type="nucleotide sequence ID" value="XM_002841201.1"/>
</dbReference>
<proteinExistence type="predicted"/>
<dbReference type="InParanoid" id="D5GLP5"/>
<organism evidence="2 3">
    <name type="scientific">Tuber melanosporum (strain Mel28)</name>
    <name type="common">Perigord black truffle</name>
    <dbReference type="NCBI Taxonomy" id="656061"/>
    <lineage>
        <taxon>Eukaryota</taxon>
        <taxon>Fungi</taxon>
        <taxon>Dikarya</taxon>
        <taxon>Ascomycota</taxon>
        <taxon>Pezizomycotina</taxon>
        <taxon>Pezizomycetes</taxon>
        <taxon>Pezizales</taxon>
        <taxon>Tuberaceae</taxon>
        <taxon>Tuber</taxon>
    </lineage>
</organism>
<evidence type="ECO:0000313" key="3">
    <source>
        <dbReference type="Proteomes" id="UP000006911"/>
    </source>
</evidence>
<dbReference type="EMBL" id="FN430350">
    <property type="protein sequence ID" value="CAZ85438.1"/>
    <property type="molecule type" value="Genomic_DNA"/>
</dbReference>
<evidence type="ECO:0000313" key="2">
    <source>
        <dbReference type="EMBL" id="CAZ85438.1"/>
    </source>
</evidence>
<dbReference type="GeneID" id="9182741"/>
<dbReference type="eggNOG" id="ENOG502SWSC">
    <property type="taxonomic scope" value="Eukaryota"/>
</dbReference>
<dbReference type="HOGENOM" id="CLU_1391143_0_0_1"/>
<keyword evidence="3" id="KW-1185">Reference proteome</keyword>
<dbReference type="STRING" id="656061.D5GLP5"/>
<protein>
    <submittedName>
        <fullName evidence="2">(Perigord truffle) hypothetical protein</fullName>
    </submittedName>
</protein>
<gene>
    <name evidence="2" type="ORF">GSTUM_00010300001</name>
</gene>
<sequence>MSVSDPIKPNPDNQPVPLISIPESSYIADLAEKAYEKGSTAFLRLKALSRVRDVVLRPEKQGKDIVWNRIANHEAILGHTRGKLQEKPCNTCVQKIGPFADCVAVTGEFLGSCTNCHYNSCGKRCSFRYPNQTPGSKRKRSLSDASFVESGGDCDPPAKTVKTRKGDRAQDFAVHWDGLSGIIRDLIVEKVFGTGA</sequence>
<dbReference type="AlphaFoldDB" id="D5GLP5"/>
<reference evidence="2 3" key="1">
    <citation type="journal article" date="2010" name="Nature">
        <title>Perigord black truffle genome uncovers evolutionary origins and mechanisms of symbiosis.</title>
        <authorList>
            <person name="Martin F."/>
            <person name="Kohler A."/>
            <person name="Murat C."/>
            <person name="Balestrini R."/>
            <person name="Coutinho P.M."/>
            <person name="Jaillon O."/>
            <person name="Montanini B."/>
            <person name="Morin E."/>
            <person name="Noel B."/>
            <person name="Percudani R."/>
            <person name="Porcel B."/>
            <person name="Rubini A."/>
            <person name="Amicucci A."/>
            <person name="Amselem J."/>
            <person name="Anthouard V."/>
            <person name="Arcioni S."/>
            <person name="Artiguenave F."/>
            <person name="Aury J.M."/>
            <person name="Ballario P."/>
            <person name="Bolchi A."/>
            <person name="Brenna A."/>
            <person name="Brun A."/>
            <person name="Buee M."/>
            <person name="Cantarel B."/>
            <person name="Chevalier G."/>
            <person name="Couloux A."/>
            <person name="Da Silva C."/>
            <person name="Denoeud F."/>
            <person name="Duplessis S."/>
            <person name="Ghignone S."/>
            <person name="Hilselberger B."/>
            <person name="Iotti M."/>
            <person name="Marcais B."/>
            <person name="Mello A."/>
            <person name="Miranda M."/>
            <person name="Pacioni G."/>
            <person name="Quesneville H."/>
            <person name="Riccioni C."/>
            <person name="Ruotolo R."/>
            <person name="Splivallo R."/>
            <person name="Stocchi V."/>
            <person name="Tisserant E."/>
            <person name="Viscomi A.R."/>
            <person name="Zambonelli A."/>
            <person name="Zampieri E."/>
            <person name="Henrissat B."/>
            <person name="Lebrun M.H."/>
            <person name="Paolocci F."/>
            <person name="Bonfante P."/>
            <person name="Ottonello S."/>
            <person name="Wincker P."/>
        </authorList>
    </citation>
    <scope>NUCLEOTIDE SEQUENCE [LARGE SCALE GENOMIC DNA]</scope>
    <source>
        <strain evidence="2 3">Mel28</strain>
    </source>
</reference>
<accession>D5GLP5</accession>
<evidence type="ECO:0000256" key="1">
    <source>
        <dbReference type="SAM" id="MobiDB-lite"/>
    </source>
</evidence>
<dbReference type="InterPro" id="IPR022190">
    <property type="entry name" value="DUF3716"/>
</dbReference>